<evidence type="ECO:0000256" key="1">
    <source>
        <dbReference type="SAM" id="Coils"/>
    </source>
</evidence>
<protein>
    <recommendedName>
        <fullName evidence="4">Cell division protein ZapB</fullName>
    </recommendedName>
</protein>
<feature type="coiled-coil region" evidence="1">
    <location>
        <begin position="5"/>
        <end position="53"/>
    </location>
</feature>
<gene>
    <name evidence="2" type="ORF">PQU95_03085</name>
</gene>
<accession>A0ABT5IUF0</accession>
<reference evidence="2 3" key="1">
    <citation type="submission" date="2023-01" db="EMBL/GenBank/DDBJ databases">
        <title>Novel species of the genus Vogesella isolated from rivers.</title>
        <authorList>
            <person name="Lu H."/>
        </authorList>
    </citation>
    <scope>NUCLEOTIDE SEQUENCE [LARGE SCALE GENOMIC DNA]</scope>
    <source>
        <strain evidence="2 3">DC21W</strain>
    </source>
</reference>
<dbReference type="Proteomes" id="UP001219956">
    <property type="component" value="Unassembled WGS sequence"/>
</dbReference>
<proteinExistence type="predicted"/>
<comment type="caution">
    <text evidence="2">The sequence shown here is derived from an EMBL/GenBank/DDBJ whole genome shotgun (WGS) entry which is preliminary data.</text>
</comment>
<keyword evidence="1" id="KW-0175">Coiled coil</keyword>
<evidence type="ECO:0008006" key="4">
    <source>
        <dbReference type="Google" id="ProtNLM"/>
    </source>
</evidence>
<keyword evidence="3" id="KW-1185">Reference proteome</keyword>
<evidence type="ECO:0000313" key="2">
    <source>
        <dbReference type="EMBL" id="MDC7716205.1"/>
    </source>
</evidence>
<name>A0ABT5IUF0_9NEIS</name>
<dbReference type="RefSeq" id="WP_017507600.1">
    <property type="nucleotide sequence ID" value="NZ_JAQQLF010000004.1"/>
</dbReference>
<organism evidence="2 3">
    <name type="scientific">Vogesella aquatica</name>
    <dbReference type="NCBI Taxonomy" id="2984206"/>
    <lineage>
        <taxon>Bacteria</taxon>
        <taxon>Pseudomonadati</taxon>
        <taxon>Pseudomonadota</taxon>
        <taxon>Betaproteobacteria</taxon>
        <taxon>Neisseriales</taxon>
        <taxon>Chromobacteriaceae</taxon>
        <taxon>Vogesella</taxon>
    </lineage>
</organism>
<evidence type="ECO:0000313" key="3">
    <source>
        <dbReference type="Proteomes" id="UP001219956"/>
    </source>
</evidence>
<dbReference type="EMBL" id="JAQQLF010000004">
    <property type="protein sequence ID" value="MDC7716205.1"/>
    <property type="molecule type" value="Genomic_DNA"/>
</dbReference>
<sequence length="67" mass="7851">MEHELEYLEGRVAALIARIHELETQNSRFASALAEAMRENAEMKFNLEETRHRVTLLIDRLPKEEEA</sequence>